<keyword evidence="3" id="KW-1185">Reference proteome</keyword>
<dbReference type="Proteomes" id="UP000199518">
    <property type="component" value="Unassembled WGS sequence"/>
</dbReference>
<dbReference type="OrthoDB" id="259106at2"/>
<protein>
    <submittedName>
        <fullName evidence="2">Uncharacterized protein</fullName>
    </submittedName>
</protein>
<dbReference type="EMBL" id="FOQD01000012">
    <property type="protein sequence ID" value="SFI80215.1"/>
    <property type="molecule type" value="Genomic_DNA"/>
</dbReference>
<feature type="region of interest" description="Disordered" evidence="1">
    <location>
        <begin position="391"/>
        <end position="410"/>
    </location>
</feature>
<name>A0A1I3L707_9PLAN</name>
<gene>
    <name evidence="2" type="ORF">SAMN05421753_112152</name>
</gene>
<evidence type="ECO:0000313" key="2">
    <source>
        <dbReference type="EMBL" id="SFI80215.1"/>
    </source>
</evidence>
<dbReference type="STRING" id="1576369.SAMN05421753_112152"/>
<reference evidence="3" key="1">
    <citation type="submission" date="2016-10" db="EMBL/GenBank/DDBJ databases">
        <authorList>
            <person name="Varghese N."/>
            <person name="Submissions S."/>
        </authorList>
    </citation>
    <scope>NUCLEOTIDE SEQUENCE [LARGE SCALE GENOMIC DNA]</scope>
    <source>
        <strain evidence="3">DSM 26348</strain>
    </source>
</reference>
<accession>A0A1I3L707</accession>
<organism evidence="2 3">
    <name type="scientific">Planctomicrobium piriforme</name>
    <dbReference type="NCBI Taxonomy" id="1576369"/>
    <lineage>
        <taxon>Bacteria</taxon>
        <taxon>Pseudomonadati</taxon>
        <taxon>Planctomycetota</taxon>
        <taxon>Planctomycetia</taxon>
        <taxon>Planctomycetales</taxon>
        <taxon>Planctomycetaceae</taxon>
        <taxon>Planctomicrobium</taxon>
    </lineage>
</organism>
<proteinExistence type="predicted"/>
<evidence type="ECO:0000313" key="3">
    <source>
        <dbReference type="Proteomes" id="UP000199518"/>
    </source>
</evidence>
<dbReference type="AlphaFoldDB" id="A0A1I3L707"/>
<evidence type="ECO:0000256" key="1">
    <source>
        <dbReference type="SAM" id="MobiDB-lite"/>
    </source>
</evidence>
<sequence>MSEVRLVVRDAAQDWSGTLHASLAECAIAALSADPSTLVELEAACGRYQKRTSNHPILSNLKSGLRDEPYDAGIVVIDLAARLILVDSTYSSPQLTSEICYHNGDCGTNKWLRYHLANDWVLIHDPLQWAGRAAARRRERTARPPMDARAVLYGRPLLEFVARETFAVAAVDREQINDTLKEIHVTWLLTQREDLRGASPRDVLLERHDQIGWDLQNQADRWAALDEAPPGRDESAFAYRFGGFGTHEFVEYYNLVRELLWCCRDRLLEMGLSQAASNSADALTVGDFLTSEVPRLERIREEWLDSPDPECHGRTPRSIINRERARLPEVISACEAIVDPDCPCCQMLAELPGPVFWHLDGCEMEDDFAFDMHHRTREEWEAEQRSWEMHFESRRGSQETGDSCPPLAES</sequence>
<dbReference type="RefSeq" id="WP_092051938.1">
    <property type="nucleotide sequence ID" value="NZ_FOQD01000012.1"/>
</dbReference>